<reference evidence="3" key="1">
    <citation type="journal article" date="2019" name="Sci. Rep.">
        <title>Draft genome of Tanacetum cinerariifolium, the natural source of mosquito coil.</title>
        <authorList>
            <person name="Yamashiro T."/>
            <person name="Shiraishi A."/>
            <person name="Satake H."/>
            <person name="Nakayama K."/>
        </authorList>
    </citation>
    <scope>NUCLEOTIDE SEQUENCE</scope>
</reference>
<name>A0A6L2K4E7_TANCI</name>
<evidence type="ECO:0000256" key="1">
    <source>
        <dbReference type="SAM" id="MobiDB-lite"/>
    </source>
</evidence>
<protein>
    <recommendedName>
        <fullName evidence="2">DNA helicase Pif1-like 2B domain-containing protein</fullName>
    </recommendedName>
</protein>
<sequence length="224" mass="25244">MQPAKALTTPTRKRNQPDRELGEANDGDVLIDVFEELLIYVVDDPVTSITDFTYPNLLNNINNPSYFQEKAILAPINEVVDTINDHLLNKFLGEEMDYLSCDSIDKNKRGFAIGEVVFSEEFINGMKFSGVPNHRLALKVGVPIMLLRNIDQANRLCNETRLQVLRLTRTSIQEKINNGTHFGKEVIILRVKSKRGLKVVVCDEEGNVSKTTTNVGYKEVLHGL</sequence>
<feature type="domain" description="DNA helicase Pif1-like 2B" evidence="2">
    <location>
        <begin position="121"/>
        <end position="167"/>
    </location>
</feature>
<dbReference type="InterPro" id="IPR049163">
    <property type="entry name" value="Pif1-like_2B_dom"/>
</dbReference>
<evidence type="ECO:0000259" key="2">
    <source>
        <dbReference type="Pfam" id="PF21530"/>
    </source>
</evidence>
<evidence type="ECO:0000313" key="3">
    <source>
        <dbReference type="EMBL" id="GEU43597.1"/>
    </source>
</evidence>
<feature type="region of interest" description="Disordered" evidence="1">
    <location>
        <begin position="1"/>
        <end position="23"/>
    </location>
</feature>
<dbReference type="SUPFAM" id="SSF52540">
    <property type="entry name" value="P-loop containing nucleoside triphosphate hydrolases"/>
    <property type="match status" value="1"/>
</dbReference>
<dbReference type="PANTHER" id="PTHR10492:SF57">
    <property type="entry name" value="ATP-DEPENDENT DNA HELICASE"/>
    <property type="match status" value="1"/>
</dbReference>
<organism evidence="3">
    <name type="scientific">Tanacetum cinerariifolium</name>
    <name type="common">Dalmatian daisy</name>
    <name type="synonym">Chrysanthemum cinerariifolium</name>
    <dbReference type="NCBI Taxonomy" id="118510"/>
    <lineage>
        <taxon>Eukaryota</taxon>
        <taxon>Viridiplantae</taxon>
        <taxon>Streptophyta</taxon>
        <taxon>Embryophyta</taxon>
        <taxon>Tracheophyta</taxon>
        <taxon>Spermatophyta</taxon>
        <taxon>Magnoliopsida</taxon>
        <taxon>eudicotyledons</taxon>
        <taxon>Gunneridae</taxon>
        <taxon>Pentapetalae</taxon>
        <taxon>asterids</taxon>
        <taxon>campanulids</taxon>
        <taxon>Asterales</taxon>
        <taxon>Asteraceae</taxon>
        <taxon>Asteroideae</taxon>
        <taxon>Anthemideae</taxon>
        <taxon>Anthemidinae</taxon>
        <taxon>Tanacetum</taxon>
    </lineage>
</organism>
<dbReference type="Pfam" id="PF21530">
    <property type="entry name" value="Pif1_2B_dom"/>
    <property type="match status" value="1"/>
</dbReference>
<dbReference type="PANTHER" id="PTHR10492">
    <property type="match status" value="1"/>
</dbReference>
<dbReference type="AlphaFoldDB" id="A0A6L2K4E7"/>
<dbReference type="InterPro" id="IPR027417">
    <property type="entry name" value="P-loop_NTPase"/>
</dbReference>
<dbReference type="EMBL" id="BKCJ010001730">
    <property type="protein sequence ID" value="GEU43597.1"/>
    <property type="molecule type" value="Genomic_DNA"/>
</dbReference>
<comment type="caution">
    <text evidence="3">The sequence shown here is derived from an EMBL/GenBank/DDBJ whole genome shotgun (WGS) entry which is preliminary data.</text>
</comment>
<accession>A0A6L2K4E7</accession>
<proteinExistence type="predicted"/>
<gene>
    <name evidence="3" type="ORF">Tci_015575</name>
</gene>